<proteinExistence type="predicted"/>
<feature type="compositionally biased region" description="Low complexity" evidence="1">
    <location>
        <begin position="634"/>
        <end position="652"/>
    </location>
</feature>
<evidence type="ECO:0000256" key="2">
    <source>
        <dbReference type="SAM" id="Phobius"/>
    </source>
</evidence>
<keyword evidence="5" id="KW-1185">Reference proteome</keyword>
<organism evidence="4 5">
    <name type="scientific">Limnothrix redekei LRLZ20PSL1</name>
    <dbReference type="NCBI Taxonomy" id="3112953"/>
    <lineage>
        <taxon>Bacteria</taxon>
        <taxon>Bacillati</taxon>
        <taxon>Cyanobacteriota</taxon>
        <taxon>Cyanophyceae</taxon>
        <taxon>Pseudanabaenales</taxon>
        <taxon>Pseudanabaenaceae</taxon>
        <taxon>Limnothrix</taxon>
    </lineage>
</organism>
<reference evidence="5" key="1">
    <citation type="journal article" date="2024" name="Algal Res.">
        <title>Biochemical, toxicological and genomic investigation of a high-biomass producing Limnothrix strain isolated from Italian shallow drinking water reservoir.</title>
        <authorList>
            <person name="Simonazzi M."/>
            <person name="Shishido T.K."/>
            <person name="Delbaje E."/>
            <person name="Wahlsten M."/>
            <person name="Fewer D.P."/>
            <person name="Sivonen K."/>
            <person name="Pezzolesi L."/>
            <person name="Pistocchi R."/>
        </authorList>
    </citation>
    <scope>NUCLEOTIDE SEQUENCE [LARGE SCALE GENOMIC DNA]</scope>
    <source>
        <strain evidence="5">LRLZ20PSL1</strain>
    </source>
</reference>
<keyword evidence="2" id="KW-1133">Transmembrane helix</keyword>
<dbReference type="Proteomes" id="UP001604335">
    <property type="component" value="Unassembled WGS sequence"/>
</dbReference>
<evidence type="ECO:0000256" key="1">
    <source>
        <dbReference type="SAM" id="MobiDB-lite"/>
    </source>
</evidence>
<sequence length="664" mass="72125">MNGLEPPIYCVNPSCAQPRNAIGRERCSECQTPLLYRYLWAVGEVAAAIPVGSMVAGRYYVQAPSVWLETEPARSPDVPPQLPDRALPYLRLHRWARHVPQFYGLCLMGDQSPDTILLENAPLNDQGQPYPSINEAWGGARNLRRLHWLRQLLDLWPALAAEGVTASLLSLQNVRIQGGRLWLRELMADEADREGNFRRLGDLWFAWLTGWLPQVSTENDALLGVRLQDWCTQIRQGALNAAGAATLLDRLIQETQAQYDLTVIAAGLTDPGRQRSNNEDTCYPDTFSPLPPVGAIDPGVAIVCDGLGGRERGEVASQMAMQSLQLQAQALISEAITSGESIEAPIATEQIRAMLRVANNLIATQNDSQGREARQRMATTTALAIALPQPLRPPFVEQTTLARDLYIAHVGDCRAYWISMGGCIPLTVDDDLAGREAETGFRSYREALNQPNGSAIAQALGAKEADNLHPHVQRWIVDEDGLLLLCSDGFSDQGWVEQTWREYGLGIVTGTRSLNETLKAWVAAAVATNGSDNTTAVALLCRLSPLNVGIPDPWTAAPEAVALAPATWESEMSEASQALLQTTSRPPRSQRRRRSHSGLSKPQWMGLGAIALVILGVIALALILRPSGGDRPDSGSTPSSPTSPTQSGTPLPNTNTEELPVPGP</sequence>
<dbReference type="PROSITE" id="PS51746">
    <property type="entry name" value="PPM_2"/>
    <property type="match status" value="1"/>
</dbReference>
<dbReference type="SUPFAM" id="SSF81606">
    <property type="entry name" value="PP2C-like"/>
    <property type="match status" value="1"/>
</dbReference>
<dbReference type="CDD" id="cd00143">
    <property type="entry name" value="PP2Cc"/>
    <property type="match status" value="1"/>
</dbReference>
<dbReference type="Gene3D" id="3.60.40.10">
    <property type="entry name" value="PPM-type phosphatase domain"/>
    <property type="match status" value="1"/>
</dbReference>
<keyword evidence="2" id="KW-0812">Transmembrane</keyword>
<feature type="transmembrane region" description="Helical" evidence="2">
    <location>
        <begin position="604"/>
        <end position="624"/>
    </location>
</feature>
<feature type="domain" description="PPM-type phosphatase" evidence="3">
    <location>
        <begin position="265"/>
        <end position="541"/>
    </location>
</feature>
<name>A0ABW7CE32_9CYAN</name>
<gene>
    <name evidence="4" type="ORF">VPK24_17120</name>
</gene>
<dbReference type="NCBIfam" id="NF045510">
    <property type="entry name" value="4Cys_prefix_kin"/>
    <property type="match status" value="1"/>
</dbReference>
<comment type="caution">
    <text evidence="4">The sequence shown here is derived from an EMBL/GenBank/DDBJ whole genome shotgun (WGS) entry which is preliminary data.</text>
</comment>
<dbReference type="EMBL" id="JAZAQF010000089">
    <property type="protein sequence ID" value="MFG3819370.1"/>
    <property type="molecule type" value="Genomic_DNA"/>
</dbReference>
<evidence type="ECO:0000259" key="3">
    <source>
        <dbReference type="PROSITE" id="PS51746"/>
    </source>
</evidence>
<evidence type="ECO:0000313" key="4">
    <source>
        <dbReference type="EMBL" id="MFG3819370.1"/>
    </source>
</evidence>
<feature type="region of interest" description="Disordered" evidence="1">
    <location>
        <begin position="573"/>
        <end position="600"/>
    </location>
</feature>
<dbReference type="Pfam" id="PF13672">
    <property type="entry name" value="PP2C_2"/>
    <property type="match status" value="1"/>
</dbReference>
<dbReference type="SMART" id="SM00332">
    <property type="entry name" value="PP2Cc"/>
    <property type="match status" value="1"/>
</dbReference>
<evidence type="ECO:0000313" key="5">
    <source>
        <dbReference type="Proteomes" id="UP001604335"/>
    </source>
</evidence>
<dbReference type="RefSeq" id="WP_393015239.1">
    <property type="nucleotide sequence ID" value="NZ_JAZAQF010000089.1"/>
</dbReference>
<keyword evidence="2" id="KW-0472">Membrane</keyword>
<accession>A0ABW7CE32</accession>
<dbReference type="SMART" id="SM00331">
    <property type="entry name" value="PP2C_SIG"/>
    <property type="match status" value="1"/>
</dbReference>
<dbReference type="InterPro" id="IPR001932">
    <property type="entry name" value="PPM-type_phosphatase-like_dom"/>
</dbReference>
<feature type="region of interest" description="Disordered" evidence="1">
    <location>
        <begin position="626"/>
        <end position="664"/>
    </location>
</feature>
<dbReference type="InterPro" id="IPR036457">
    <property type="entry name" value="PPM-type-like_dom_sf"/>
</dbReference>
<protein>
    <submittedName>
        <fullName evidence="4">Protein phosphatase 2C domain-containing protein</fullName>
    </submittedName>
</protein>